<evidence type="ECO:0000256" key="1">
    <source>
        <dbReference type="ARBA" id="ARBA00022614"/>
    </source>
</evidence>
<dbReference type="InterPro" id="IPR032675">
    <property type="entry name" value="LRR_dom_sf"/>
</dbReference>
<reference evidence="4 5" key="2">
    <citation type="submission" date="2024-07" db="EMBL/GenBank/DDBJ databases">
        <authorList>
            <person name="Akdeniz Z."/>
        </authorList>
    </citation>
    <scope>NUCLEOTIDE SEQUENCE [LARGE SCALE GENOMIC DNA]</scope>
</reference>
<dbReference type="EMBL" id="CATOUU010000137">
    <property type="protein sequence ID" value="CAI9917738.1"/>
    <property type="molecule type" value="Genomic_DNA"/>
</dbReference>
<evidence type="ECO:0000256" key="2">
    <source>
        <dbReference type="ARBA" id="ARBA00022737"/>
    </source>
</evidence>
<evidence type="ECO:0000313" key="4">
    <source>
        <dbReference type="EMBL" id="CAL6057773.1"/>
    </source>
</evidence>
<keyword evidence="1" id="KW-0433">Leucine-rich repeat</keyword>
<dbReference type="InterPro" id="IPR001611">
    <property type="entry name" value="Leu-rich_rpt"/>
</dbReference>
<keyword evidence="2" id="KW-0677">Repeat</keyword>
<organism evidence="3">
    <name type="scientific">Hexamita inflata</name>
    <dbReference type="NCBI Taxonomy" id="28002"/>
    <lineage>
        <taxon>Eukaryota</taxon>
        <taxon>Metamonada</taxon>
        <taxon>Diplomonadida</taxon>
        <taxon>Hexamitidae</taxon>
        <taxon>Hexamitinae</taxon>
        <taxon>Hexamita</taxon>
    </lineage>
</organism>
<dbReference type="InterPro" id="IPR003591">
    <property type="entry name" value="Leu-rich_rpt_typical-subtyp"/>
</dbReference>
<dbReference type="Gene3D" id="3.80.10.10">
    <property type="entry name" value="Ribonuclease Inhibitor"/>
    <property type="match status" value="1"/>
</dbReference>
<name>A0AA86NE89_9EUKA</name>
<evidence type="ECO:0000313" key="3">
    <source>
        <dbReference type="EMBL" id="CAI9917738.1"/>
    </source>
</evidence>
<dbReference type="Proteomes" id="UP001642409">
    <property type="component" value="Unassembled WGS sequence"/>
</dbReference>
<reference evidence="3" key="1">
    <citation type="submission" date="2023-06" db="EMBL/GenBank/DDBJ databases">
        <authorList>
            <person name="Kurt Z."/>
        </authorList>
    </citation>
    <scope>NUCLEOTIDE SEQUENCE</scope>
</reference>
<dbReference type="Pfam" id="PF12799">
    <property type="entry name" value="LRR_4"/>
    <property type="match status" value="1"/>
</dbReference>
<accession>A0AA86NE89</accession>
<dbReference type="PANTHER" id="PTHR46652">
    <property type="entry name" value="LEUCINE-RICH REPEAT AND IQ DOMAIN-CONTAINING PROTEIN 1-RELATED"/>
    <property type="match status" value="1"/>
</dbReference>
<dbReference type="InterPro" id="IPR050836">
    <property type="entry name" value="SDS22/Internalin_LRR"/>
</dbReference>
<protein>
    <submittedName>
        <fullName evidence="3">Uncharacterized protein</fullName>
    </submittedName>
</protein>
<gene>
    <name evidence="4" type="ORF">HINF_LOCUS47670</name>
    <name evidence="3" type="ORF">HINF_LOCUS5383</name>
</gene>
<sequence length="417" mass="48637">MIKQWIKQIQQIKQYRKAVQHGCYGKQYIFIKNDEDLRDISFFRLLDITSLCLEQCSGIQLNTVPKSLNGLYIKKCGLQNIDDLSNLNRLQHLDFSCNNIQRVDVLVKAINLKSLALNENINTNLVQVGWLIQLNELRLDNIGLLDINFLVDLTNLKTLSMNQNKIQGISGISHLIKLQKLQLSENGISDLSPLRQLVQLHTLALNDNNIIDIDVLKNLTALNRLELDNNKIHNIWPLAGLSSWYILLLKNNKISELCPIYNKTSMFARLNISNNFITDLRPLFGRHYHQLSLENNYIMDITPLQKSYTDFLQLDNNYITKFHESELEQIELNYYDSISVEEQKQPSPELLLLIRKRQIIKETFQKTKTNESCQSKNEPKMRDLKLKIKMKVLQAQKEMVNFSENLKKYFREECASQ</sequence>
<proteinExistence type="predicted"/>
<evidence type="ECO:0000313" key="5">
    <source>
        <dbReference type="Proteomes" id="UP001642409"/>
    </source>
</evidence>
<comment type="caution">
    <text evidence="3">The sequence shown here is derived from an EMBL/GenBank/DDBJ whole genome shotgun (WGS) entry which is preliminary data.</text>
</comment>
<keyword evidence="5" id="KW-1185">Reference proteome</keyword>
<dbReference type="SMART" id="SM00365">
    <property type="entry name" value="LRR_SD22"/>
    <property type="match status" value="4"/>
</dbReference>
<dbReference type="PANTHER" id="PTHR46652:SF3">
    <property type="entry name" value="LEUCINE-RICH REPEAT-CONTAINING PROTEIN 9"/>
    <property type="match status" value="1"/>
</dbReference>
<dbReference type="PROSITE" id="PS51450">
    <property type="entry name" value="LRR"/>
    <property type="match status" value="4"/>
</dbReference>
<dbReference type="EMBL" id="CAXDID020000215">
    <property type="protein sequence ID" value="CAL6057773.1"/>
    <property type="molecule type" value="Genomic_DNA"/>
</dbReference>
<dbReference type="InterPro" id="IPR025875">
    <property type="entry name" value="Leu-rich_rpt_4"/>
</dbReference>
<dbReference type="SMART" id="SM00369">
    <property type="entry name" value="LRR_TYP"/>
    <property type="match status" value="5"/>
</dbReference>
<dbReference type="SUPFAM" id="SSF52058">
    <property type="entry name" value="L domain-like"/>
    <property type="match status" value="1"/>
</dbReference>
<dbReference type="AlphaFoldDB" id="A0AA86NE89"/>